<feature type="compositionally biased region" description="Acidic residues" evidence="10">
    <location>
        <begin position="318"/>
        <end position="332"/>
    </location>
</feature>
<dbReference type="InterPro" id="IPR003439">
    <property type="entry name" value="ABC_transporter-like_ATP-bd"/>
</dbReference>
<dbReference type="GO" id="GO:1900753">
    <property type="term" value="P:doxorubicin transport"/>
    <property type="evidence" value="ECO:0007669"/>
    <property type="project" value="InterPro"/>
</dbReference>
<evidence type="ECO:0000256" key="7">
    <source>
        <dbReference type="ARBA" id="ARBA00023136"/>
    </source>
</evidence>
<dbReference type="Proteomes" id="UP000585272">
    <property type="component" value="Unassembled WGS sequence"/>
</dbReference>
<name>A0A840IB03_9ACTN</name>
<keyword evidence="5 12" id="KW-0067">ATP-binding</keyword>
<evidence type="ECO:0000256" key="3">
    <source>
        <dbReference type="ARBA" id="ARBA00022475"/>
    </source>
</evidence>
<evidence type="ECO:0000256" key="1">
    <source>
        <dbReference type="ARBA" id="ARBA00004413"/>
    </source>
</evidence>
<evidence type="ECO:0000256" key="2">
    <source>
        <dbReference type="ARBA" id="ARBA00022448"/>
    </source>
</evidence>
<keyword evidence="3" id="KW-1003">Cell membrane</keyword>
<comment type="similarity">
    <text evidence="9">Belongs to the ABC transporter superfamily. Drug exporter-1 (DrugE1) (TC 3.A.1.105) family.</text>
</comment>
<feature type="domain" description="ABC transporter" evidence="11">
    <location>
        <begin position="8"/>
        <end position="238"/>
    </location>
</feature>
<evidence type="ECO:0000313" key="12">
    <source>
        <dbReference type="EMBL" id="MBB4661258.1"/>
    </source>
</evidence>
<keyword evidence="7" id="KW-0472">Membrane</keyword>
<accession>A0A840IB03</accession>
<evidence type="ECO:0000259" key="11">
    <source>
        <dbReference type="PROSITE" id="PS50893"/>
    </source>
</evidence>
<keyword evidence="2" id="KW-0813">Transport</keyword>
<evidence type="ECO:0000256" key="8">
    <source>
        <dbReference type="ARBA" id="ARBA00023251"/>
    </source>
</evidence>
<evidence type="ECO:0000256" key="5">
    <source>
        <dbReference type="ARBA" id="ARBA00022840"/>
    </source>
</evidence>
<dbReference type="GO" id="GO:0005886">
    <property type="term" value="C:plasma membrane"/>
    <property type="evidence" value="ECO:0007669"/>
    <property type="project" value="UniProtKB-SubCell"/>
</dbReference>
<comment type="caution">
    <text evidence="12">The sequence shown here is derived from an EMBL/GenBank/DDBJ whole genome shotgun (WGS) entry which is preliminary data.</text>
</comment>
<dbReference type="RefSeq" id="WP_425492716.1">
    <property type="nucleotide sequence ID" value="NZ_JACHNU010000001.1"/>
</dbReference>
<dbReference type="EMBL" id="JACHNU010000001">
    <property type="protein sequence ID" value="MBB4661258.1"/>
    <property type="molecule type" value="Genomic_DNA"/>
</dbReference>
<dbReference type="PANTHER" id="PTHR42711:SF19">
    <property type="entry name" value="DOXORUBICIN RESISTANCE ATP-BINDING PROTEIN DRRA"/>
    <property type="match status" value="1"/>
</dbReference>
<dbReference type="InterPro" id="IPR005894">
    <property type="entry name" value="DrrA"/>
</dbReference>
<dbReference type="FunFam" id="3.40.50.300:FF:000589">
    <property type="entry name" value="ABC transporter, ATP-binding subunit"/>
    <property type="match status" value="1"/>
</dbReference>
<organism evidence="12 13">
    <name type="scientific">Conexibacter arvalis</name>
    <dbReference type="NCBI Taxonomy" id="912552"/>
    <lineage>
        <taxon>Bacteria</taxon>
        <taxon>Bacillati</taxon>
        <taxon>Actinomycetota</taxon>
        <taxon>Thermoleophilia</taxon>
        <taxon>Solirubrobacterales</taxon>
        <taxon>Conexibacteraceae</taxon>
        <taxon>Conexibacter</taxon>
    </lineage>
</organism>
<dbReference type="InterPro" id="IPR027417">
    <property type="entry name" value="P-loop_NTPase"/>
</dbReference>
<dbReference type="Pfam" id="PF13732">
    <property type="entry name" value="DrrA1-3_C"/>
    <property type="match status" value="1"/>
</dbReference>
<dbReference type="Gene3D" id="3.40.50.300">
    <property type="entry name" value="P-loop containing nucleotide triphosphate hydrolases"/>
    <property type="match status" value="1"/>
</dbReference>
<evidence type="ECO:0000256" key="4">
    <source>
        <dbReference type="ARBA" id="ARBA00022741"/>
    </source>
</evidence>
<keyword evidence="13" id="KW-1185">Reference proteome</keyword>
<dbReference type="GO" id="GO:0043215">
    <property type="term" value="P:daunorubicin transport"/>
    <property type="evidence" value="ECO:0007669"/>
    <property type="project" value="InterPro"/>
</dbReference>
<dbReference type="Pfam" id="PF00005">
    <property type="entry name" value="ABC_tran"/>
    <property type="match status" value="1"/>
</dbReference>
<dbReference type="GO" id="GO:0005524">
    <property type="term" value="F:ATP binding"/>
    <property type="evidence" value="ECO:0007669"/>
    <property type="project" value="UniProtKB-KW"/>
</dbReference>
<dbReference type="SMART" id="SM00382">
    <property type="entry name" value="AAA"/>
    <property type="match status" value="1"/>
</dbReference>
<sequence>MTDGRPAIVAAGLRKRFGEKVALDGLDLEVPAGTVLGLLGPNGAGKTTAVSILTTLLRADGGRAEVAGLDVAAHAPEVRARIGLTGQTDAIDEILSGRQNLELFGRLHHLSPRESKRRAAELLEQFGLTEAGDRQAKGYSGGMKRRLDLAVSFITAPQVLFLDEPTTGQDPRNRMEVWSVVRELVAGGTTVLLTTHYLDEADQLADKISVVDRGRVIAEGTPDALKRRLGASQVDLVLRDDDGVTAAAGILARVSDAEPVVDRSRRSVSAPVHDRVASLTEVLQAVQAAGVAVEDVALRQPTLDDVFLQLTGSRADGGEADPTPDDAEEVAA</sequence>
<dbReference type="SUPFAM" id="SSF52540">
    <property type="entry name" value="P-loop containing nucleoside triphosphate hydrolases"/>
    <property type="match status" value="1"/>
</dbReference>
<evidence type="ECO:0000256" key="10">
    <source>
        <dbReference type="SAM" id="MobiDB-lite"/>
    </source>
</evidence>
<keyword evidence="8" id="KW-0046">Antibiotic resistance</keyword>
<dbReference type="PROSITE" id="PS00211">
    <property type="entry name" value="ABC_TRANSPORTER_1"/>
    <property type="match status" value="1"/>
</dbReference>
<dbReference type="InterPro" id="IPR050763">
    <property type="entry name" value="ABC_transporter_ATP-binding"/>
</dbReference>
<dbReference type="PROSITE" id="PS50893">
    <property type="entry name" value="ABC_TRANSPORTER_2"/>
    <property type="match status" value="1"/>
</dbReference>
<keyword evidence="6" id="KW-1278">Translocase</keyword>
<dbReference type="GO" id="GO:0016887">
    <property type="term" value="F:ATP hydrolysis activity"/>
    <property type="evidence" value="ECO:0007669"/>
    <property type="project" value="InterPro"/>
</dbReference>
<dbReference type="AlphaFoldDB" id="A0A840IB03"/>
<dbReference type="PANTHER" id="PTHR42711">
    <property type="entry name" value="ABC TRANSPORTER ATP-BINDING PROTEIN"/>
    <property type="match status" value="1"/>
</dbReference>
<gene>
    <name evidence="12" type="ORF">BDZ31_000831</name>
</gene>
<evidence type="ECO:0000313" key="13">
    <source>
        <dbReference type="Proteomes" id="UP000585272"/>
    </source>
</evidence>
<evidence type="ECO:0000256" key="6">
    <source>
        <dbReference type="ARBA" id="ARBA00022967"/>
    </source>
</evidence>
<dbReference type="GO" id="GO:0046677">
    <property type="term" value="P:response to antibiotic"/>
    <property type="evidence" value="ECO:0007669"/>
    <property type="project" value="UniProtKB-KW"/>
</dbReference>
<protein>
    <submittedName>
        <fullName evidence="12">ABC-2 type transport system ATP-binding protein</fullName>
    </submittedName>
</protein>
<proteinExistence type="inferred from homology"/>
<evidence type="ECO:0000256" key="9">
    <source>
        <dbReference type="ARBA" id="ARBA00049985"/>
    </source>
</evidence>
<keyword evidence="4" id="KW-0547">Nucleotide-binding</keyword>
<reference evidence="12 13" key="1">
    <citation type="submission" date="2020-08" db="EMBL/GenBank/DDBJ databases">
        <title>Genomic Encyclopedia of Archaeal and Bacterial Type Strains, Phase II (KMG-II): from individual species to whole genera.</title>
        <authorList>
            <person name="Goeker M."/>
        </authorList>
    </citation>
    <scope>NUCLEOTIDE SEQUENCE [LARGE SCALE GENOMIC DNA]</scope>
    <source>
        <strain evidence="12 13">DSM 23288</strain>
    </source>
</reference>
<dbReference type="NCBIfam" id="TIGR01188">
    <property type="entry name" value="drrA"/>
    <property type="match status" value="1"/>
</dbReference>
<comment type="subcellular location">
    <subcellularLocation>
        <location evidence="1">Cell membrane</location>
        <topology evidence="1">Peripheral membrane protein</topology>
        <orientation evidence="1">Cytoplasmic side</orientation>
    </subcellularLocation>
</comment>
<dbReference type="InterPro" id="IPR017871">
    <property type="entry name" value="ABC_transporter-like_CS"/>
</dbReference>
<feature type="region of interest" description="Disordered" evidence="10">
    <location>
        <begin position="313"/>
        <end position="332"/>
    </location>
</feature>
<dbReference type="InterPro" id="IPR003593">
    <property type="entry name" value="AAA+_ATPase"/>
</dbReference>
<dbReference type="InterPro" id="IPR025302">
    <property type="entry name" value="DrrA1/2-like_C"/>
</dbReference>